<dbReference type="GeneID" id="35440210"/>
<feature type="region of interest" description="Disordered" evidence="1">
    <location>
        <begin position="84"/>
        <end position="133"/>
    </location>
</feature>
<dbReference type="RefSeq" id="XP_023463926.1">
    <property type="nucleotide sequence ID" value="XM_023609220.1"/>
</dbReference>
<feature type="region of interest" description="Disordered" evidence="1">
    <location>
        <begin position="348"/>
        <end position="378"/>
    </location>
</feature>
<feature type="compositionally biased region" description="Basic and acidic residues" evidence="1">
    <location>
        <begin position="105"/>
        <end position="122"/>
    </location>
</feature>
<dbReference type="Proteomes" id="UP000242254">
    <property type="component" value="Unassembled WGS sequence"/>
</dbReference>
<protein>
    <submittedName>
        <fullName evidence="2">Uncharacterized protein</fullName>
    </submittedName>
</protein>
<dbReference type="EMBL" id="KZ303855">
    <property type="protein sequence ID" value="PHZ10218.1"/>
    <property type="molecule type" value="Genomic_DNA"/>
</dbReference>
<keyword evidence="3" id="KW-1185">Reference proteome</keyword>
<dbReference type="AlphaFoldDB" id="A0A2G4SN54"/>
<evidence type="ECO:0000313" key="2">
    <source>
        <dbReference type="EMBL" id="PHZ10218.1"/>
    </source>
</evidence>
<sequence>MAATKKRKVEVPSAKIDSFFKRISKPQKPTTNECSISENDENQSYSQESITKKPFGLKDTTIIKPLGLKDTTTLKPLGLKDTTAVRPLGLKDTTEQPLGLLADNKPSKDTDKKTRQPLKEKMPQSSSPLRLSSTVKAAARSFNVLCDDDIDKGVKQAPEVQPKAFQVLADDQDELDTQHVRTYTPNSSQWTDCTSSPIEYPDEGDQYGSQESNQVVLSQRIDENDIRQDEEILRRTNENDLYNDDDYDLRLITKTTHKENIVRPVLLKKEEEKEDVFEVFADEPNLVPAGSSSGFGIFFDDDDEDDKENDYVDPDLEFSISSVTSVPIEDSLLTLSPATEDKVKEVHAPLPYPRGENIVQKLGLEKTSNDDDNDDDKE</sequence>
<evidence type="ECO:0000256" key="1">
    <source>
        <dbReference type="SAM" id="MobiDB-lite"/>
    </source>
</evidence>
<organism evidence="2 3">
    <name type="scientific">Rhizopus microsporus ATCC 52813</name>
    <dbReference type="NCBI Taxonomy" id="1340429"/>
    <lineage>
        <taxon>Eukaryota</taxon>
        <taxon>Fungi</taxon>
        <taxon>Fungi incertae sedis</taxon>
        <taxon>Mucoromycota</taxon>
        <taxon>Mucoromycotina</taxon>
        <taxon>Mucoromycetes</taxon>
        <taxon>Mucorales</taxon>
        <taxon>Mucorineae</taxon>
        <taxon>Rhizopodaceae</taxon>
        <taxon>Rhizopus</taxon>
    </lineage>
</organism>
<gene>
    <name evidence="2" type="ORF">RHIMIDRAFT_239694</name>
</gene>
<accession>A0A2G4SN54</accession>
<feature type="region of interest" description="Disordered" evidence="1">
    <location>
        <begin position="20"/>
        <end position="51"/>
    </location>
</feature>
<feature type="compositionally biased region" description="Polar residues" evidence="1">
    <location>
        <begin position="123"/>
        <end position="133"/>
    </location>
</feature>
<evidence type="ECO:0000313" key="3">
    <source>
        <dbReference type="Proteomes" id="UP000242254"/>
    </source>
</evidence>
<name>A0A2G4SN54_RHIZD</name>
<feature type="compositionally biased region" description="Polar residues" evidence="1">
    <location>
        <begin position="27"/>
        <end position="49"/>
    </location>
</feature>
<reference evidence="2 3" key="1">
    <citation type="journal article" date="2016" name="Proc. Natl. Acad. Sci. U.S.A.">
        <title>Lipid metabolic changes in an early divergent fungus govern the establishment of a mutualistic symbiosis with endobacteria.</title>
        <authorList>
            <person name="Lastovetsky O.A."/>
            <person name="Gaspar M.L."/>
            <person name="Mondo S.J."/>
            <person name="LaButti K.M."/>
            <person name="Sandor L."/>
            <person name="Grigoriev I.V."/>
            <person name="Henry S.A."/>
            <person name="Pawlowska T.E."/>
        </authorList>
    </citation>
    <scope>NUCLEOTIDE SEQUENCE [LARGE SCALE GENOMIC DNA]</scope>
    <source>
        <strain evidence="2 3">ATCC 52813</strain>
    </source>
</reference>
<proteinExistence type="predicted"/>